<name>A0ABP7KHC2_9MICO</name>
<accession>A0ABP7KHC2</accession>
<evidence type="ECO:0000256" key="1">
    <source>
        <dbReference type="ARBA" id="ARBA00023015"/>
    </source>
</evidence>
<evidence type="ECO:0000256" key="3">
    <source>
        <dbReference type="ARBA" id="ARBA00023163"/>
    </source>
</evidence>
<feature type="domain" description="HTH gntR-type" evidence="4">
    <location>
        <begin position="28"/>
        <end position="95"/>
    </location>
</feature>
<dbReference type="PANTHER" id="PTHR43537">
    <property type="entry name" value="TRANSCRIPTIONAL REGULATOR, GNTR FAMILY"/>
    <property type="match status" value="1"/>
</dbReference>
<reference evidence="6" key="1">
    <citation type="journal article" date="2019" name="Int. J. Syst. Evol. Microbiol.">
        <title>The Global Catalogue of Microorganisms (GCM) 10K type strain sequencing project: providing services to taxonomists for standard genome sequencing and annotation.</title>
        <authorList>
            <consortium name="The Broad Institute Genomics Platform"/>
            <consortium name="The Broad Institute Genome Sequencing Center for Infectious Disease"/>
            <person name="Wu L."/>
            <person name="Ma J."/>
        </authorList>
    </citation>
    <scope>NUCLEOTIDE SEQUENCE [LARGE SCALE GENOMIC DNA]</scope>
    <source>
        <strain evidence="6">JCM 17021</strain>
    </source>
</reference>
<dbReference type="Pfam" id="PF07729">
    <property type="entry name" value="FCD"/>
    <property type="match status" value="1"/>
</dbReference>
<keyword evidence="3" id="KW-0804">Transcription</keyword>
<dbReference type="PANTHER" id="PTHR43537:SF20">
    <property type="entry name" value="HTH-TYPE TRANSCRIPTIONAL REPRESSOR GLAR"/>
    <property type="match status" value="1"/>
</dbReference>
<dbReference type="SUPFAM" id="SSF48008">
    <property type="entry name" value="GntR ligand-binding domain-like"/>
    <property type="match status" value="1"/>
</dbReference>
<dbReference type="InterPro" id="IPR008920">
    <property type="entry name" value="TF_FadR/GntR_C"/>
</dbReference>
<evidence type="ECO:0000313" key="6">
    <source>
        <dbReference type="Proteomes" id="UP001501803"/>
    </source>
</evidence>
<evidence type="ECO:0000256" key="2">
    <source>
        <dbReference type="ARBA" id="ARBA00023125"/>
    </source>
</evidence>
<dbReference type="SMART" id="SM00895">
    <property type="entry name" value="FCD"/>
    <property type="match status" value="1"/>
</dbReference>
<organism evidence="5 6">
    <name type="scientific">Leifsonia kafniensis</name>
    <dbReference type="NCBI Taxonomy" id="475957"/>
    <lineage>
        <taxon>Bacteria</taxon>
        <taxon>Bacillati</taxon>
        <taxon>Actinomycetota</taxon>
        <taxon>Actinomycetes</taxon>
        <taxon>Micrococcales</taxon>
        <taxon>Microbacteriaceae</taxon>
        <taxon>Leifsonia</taxon>
    </lineage>
</organism>
<dbReference type="Gene3D" id="1.20.120.530">
    <property type="entry name" value="GntR ligand-binding domain-like"/>
    <property type="match status" value="1"/>
</dbReference>
<comment type="caution">
    <text evidence="5">The sequence shown here is derived from an EMBL/GenBank/DDBJ whole genome shotgun (WGS) entry which is preliminary data.</text>
</comment>
<dbReference type="InterPro" id="IPR036390">
    <property type="entry name" value="WH_DNA-bd_sf"/>
</dbReference>
<dbReference type="PROSITE" id="PS50949">
    <property type="entry name" value="HTH_GNTR"/>
    <property type="match status" value="1"/>
</dbReference>
<evidence type="ECO:0000313" key="5">
    <source>
        <dbReference type="EMBL" id="GAA3877609.1"/>
    </source>
</evidence>
<keyword evidence="1" id="KW-0805">Transcription regulation</keyword>
<sequence>MSTEDHNALSVTYPTVPRGFAKRGASKKTMAIDVRDRMRSDILSARLVPGQRLMFADLSERYGVSVGVTREALTWLSSQGLVQANAHQGYIVTPLSIPDLTELTQTRVLIEPIVLRMSFEAGGTDWEGNVISAHHILSRTPAPHGPKALDADALDVWADVHSAFHDVLFSACTNERLLRMVRQLAEEAAMYRRWSVALVLGNPQADNEHRALLEAALSGDWERGAAVLCTHIEHTREMLTNYVAAHPESV</sequence>
<gene>
    <name evidence="5" type="ORF">GCM10022381_20130</name>
</gene>
<dbReference type="Gene3D" id="1.10.10.10">
    <property type="entry name" value="Winged helix-like DNA-binding domain superfamily/Winged helix DNA-binding domain"/>
    <property type="match status" value="1"/>
</dbReference>
<keyword evidence="6" id="KW-1185">Reference proteome</keyword>
<evidence type="ECO:0000259" key="4">
    <source>
        <dbReference type="PROSITE" id="PS50949"/>
    </source>
</evidence>
<dbReference type="Pfam" id="PF00392">
    <property type="entry name" value="GntR"/>
    <property type="match status" value="1"/>
</dbReference>
<dbReference type="SUPFAM" id="SSF46785">
    <property type="entry name" value="Winged helix' DNA-binding domain"/>
    <property type="match status" value="1"/>
</dbReference>
<dbReference type="CDD" id="cd07377">
    <property type="entry name" value="WHTH_GntR"/>
    <property type="match status" value="1"/>
</dbReference>
<dbReference type="InterPro" id="IPR000524">
    <property type="entry name" value="Tscrpt_reg_HTH_GntR"/>
</dbReference>
<protein>
    <submittedName>
        <fullName evidence="5">GntR family transcriptional regulator</fullName>
    </submittedName>
</protein>
<dbReference type="EMBL" id="BAABCN010000004">
    <property type="protein sequence ID" value="GAA3877609.1"/>
    <property type="molecule type" value="Genomic_DNA"/>
</dbReference>
<proteinExistence type="predicted"/>
<dbReference type="InterPro" id="IPR011711">
    <property type="entry name" value="GntR_C"/>
</dbReference>
<dbReference type="RefSeq" id="WP_345065718.1">
    <property type="nucleotide sequence ID" value="NZ_BAABCN010000004.1"/>
</dbReference>
<dbReference type="Proteomes" id="UP001501803">
    <property type="component" value="Unassembled WGS sequence"/>
</dbReference>
<keyword evidence="2" id="KW-0238">DNA-binding</keyword>
<dbReference type="InterPro" id="IPR036388">
    <property type="entry name" value="WH-like_DNA-bd_sf"/>
</dbReference>
<dbReference type="SMART" id="SM00345">
    <property type="entry name" value="HTH_GNTR"/>
    <property type="match status" value="1"/>
</dbReference>